<dbReference type="AlphaFoldDB" id="A0A918ILV1"/>
<proteinExistence type="predicted"/>
<protein>
    <submittedName>
        <fullName evidence="2">Uncharacterized protein</fullName>
    </submittedName>
</protein>
<reference evidence="2" key="1">
    <citation type="journal article" date="2014" name="Int. J. Syst. Evol. Microbiol.">
        <title>Complete genome sequence of Corynebacterium casei LMG S-19264T (=DSM 44701T), isolated from a smear-ripened cheese.</title>
        <authorList>
            <consortium name="US DOE Joint Genome Institute (JGI-PGF)"/>
            <person name="Walter F."/>
            <person name="Albersmeier A."/>
            <person name="Kalinowski J."/>
            <person name="Ruckert C."/>
        </authorList>
    </citation>
    <scope>NUCLEOTIDE SEQUENCE</scope>
    <source>
        <strain evidence="2">JCM 4369</strain>
    </source>
</reference>
<keyword evidence="1" id="KW-1133">Transmembrane helix</keyword>
<gene>
    <name evidence="2" type="ORF">GCM10010260_84300</name>
</gene>
<comment type="caution">
    <text evidence="2">The sequence shown here is derived from an EMBL/GenBank/DDBJ whole genome shotgun (WGS) entry which is preliminary data.</text>
</comment>
<dbReference type="Proteomes" id="UP000618795">
    <property type="component" value="Unassembled WGS sequence"/>
</dbReference>
<evidence type="ECO:0000256" key="1">
    <source>
        <dbReference type="SAM" id="Phobius"/>
    </source>
</evidence>
<name>A0A918ILV1_9ACTN</name>
<keyword evidence="1" id="KW-0472">Membrane</keyword>
<organism evidence="2 3">
    <name type="scientific">Streptomyces filipinensis</name>
    <dbReference type="NCBI Taxonomy" id="66887"/>
    <lineage>
        <taxon>Bacteria</taxon>
        <taxon>Bacillati</taxon>
        <taxon>Actinomycetota</taxon>
        <taxon>Actinomycetes</taxon>
        <taxon>Kitasatosporales</taxon>
        <taxon>Streptomycetaceae</taxon>
        <taxon>Streptomyces</taxon>
    </lineage>
</organism>
<dbReference type="EMBL" id="BMTD01000059">
    <property type="protein sequence ID" value="GGV31324.1"/>
    <property type="molecule type" value="Genomic_DNA"/>
</dbReference>
<keyword evidence="3" id="KW-1185">Reference proteome</keyword>
<evidence type="ECO:0000313" key="3">
    <source>
        <dbReference type="Proteomes" id="UP000618795"/>
    </source>
</evidence>
<reference evidence="2" key="2">
    <citation type="submission" date="2020-09" db="EMBL/GenBank/DDBJ databases">
        <authorList>
            <person name="Sun Q."/>
            <person name="Ohkuma M."/>
        </authorList>
    </citation>
    <scope>NUCLEOTIDE SEQUENCE</scope>
    <source>
        <strain evidence="2">JCM 4369</strain>
    </source>
</reference>
<sequence>MYIAVRLILADSAASVGVKTLWCTAFALSSAAISSASIAMSVRTRIRFRVQLVAYIATTVHLRRDVIPAAAPTVVDVSAETAGTSVPIQKNNRGRKSA</sequence>
<accession>A0A918ILV1</accession>
<keyword evidence="1" id="KW-0812">Transmembrane</keyword>
<evidence type="ECO:0000313" key="2">
    <source>
        <dbReference type="EMBL" id="GGV31324.1"/>
    </source>
</evidence>
<feature type="transmembrane region" description="Helical" evidence="1">
    <location>
        <begin position="25"/>
        <end position="42"/>
    </location>
</feature>